<sequence length="145" mass="15758">MLSTATSLELEGEVAPGLGEGSRFTAIDWVIAEFRRKLGFIPWPGTFNLRMRGDAWDWARTRLRTATGIAITPRDGFCAAKCFGVHIAGHLTGAVVFPEMPDYPDDKFEIVAPLPIREALGLQDGDLVNLRLDLAMSARSNAAAA</sequence>
<evidence type="ECO:0000256" key="16">
    <source>
        <dbReference type="ARBA" id="ARBA00047857"/>
    </source>
</evidence>
<evidence type="ECO:0000256" key="15">
    <source>
        <dbReference type="ARBA" id="ARBA00033116"/>
    </source>
</evidence>
<evidence type="ECO:0000256" key="2">
    <source>
        <dbReference type="ARBA" id="ARBA00005219"/>
    </source>
</evidence>
<feature type="domain" description="Riboflavin kinase" evidence="17">
    <location>
        <begin position="14"/>
        <end position="131"/>
    </location>
</feature>
<gene>
    <name evidence="18" type="ORF">SAMN05421829_11525</name>
</gene>
<comment type="cofactor">
    <cofactor evidence="1">
        <name>Mg(2+)</name>
        <dbReference type="ChEBI" id="CHEBI:18420"/>
    </cofactor>
</comment>
<keyword evidence="6" id="KW-0285">Flavoprotein</keyword>
<evidence type="ECO:0000256" key="5">
    <source>
        <dbReference type="ARBA" id="ARBA00017394"/>
    </source>
</evidence>
<keyword evidence="9" id="KW-0479">Metal-binding</keyword>
<comment type="similarity">
    <text evidence="3">Belongs to the archaeal riboflavin kinase family.</text>
</comment>
<evidence type="ECO:0000256" key="3">
    <source>
        <dbReference type="ARBA" id="ARBA00006428"/>
    </source>
</evidence>
<accession>A0A1N7ASU0</accession>
<dbReference type="UniPathway" id="UPA00276">
    <property type="reaction ID" value="UER00929"/>
</dbReference>
<dbReference type="PANTHER" id="PTHR40706:SF1">
    <property type="entry name" value="RIBOFLAVIN KINASE"/>
    <property type="match status" value="1"/>
</dbReference>
<evidence type="ECO:0000256" key="7">
    <source>
        <dbReference type="ARBA" id="ARBA00022643"/>
    </source>
</evidence>
<keyword evidence="12" id="KW-0460">Magnesium</keyword>
<reference evidence="19" key="1">
    <citation type="submission" date="2017-01" db="EMBL/GenBank/DDBJ databases">
        <authorList>
            <person name="Varghese N."/>
            <person name="Submissions S."/>
        </authorList>
    </citation>
    <scope>NUCLEOTIDE SEQUENCE [LARGE SCALE GENOMIC DNA]</scope>
    <source>
        <strain evidence="19">ATCC 51758</strain>
    </source>
</reference>
<dbReference type="Proteomes" id="UP000186819">
    <property type="component" value="Unassembled WGS sequence"/>
</dbReference>
<comment type="catalytic activity">
    <reaction evidence="16">
        <text>riboflavin + CTP = CDP + FMN + H(+)</text>
        <dbReference type="Rhea" id="RHEA:25021"/>
        <dbReference type="ChEBI" id="CHEBI:15378"/>
        <dbReference type="ChEBI" id="CHEBI:37563"/>
        <dbReference type="ChEBI" id="CHEBI:57986"/>
        <dbReference type="ChEBI" id="CHEBI:58069"/>
        <dbReference type="ChEBI" id="CHEBI:58210"/>
        <dbReference type="EC" id="2.7.1.161"/>
    </reaction>
</comment>
<dbReference type="GO" id="GO:0009231">
    <property type="term" value="P:riboflavin biosynthetic process"/>
    <property type="evidence" value="ECO:0007669"/>
    <property type="project" value="InterPro"/>
</dbReference>
<evidence type="ECO:0000256" key="9">
    <source>
        <dbReference type="ARBA" id="ARBA00022723"/>
    </source>
</evidence>
<dbReference type="STRING" id="34027.SAMN05421829_11525"/>
<dbReference type="Gene3D" id="2.40.30.30">
    <property type="entry name" value="Riboflavin kinase-like"/>
    <property type="match status" value="1"/>
</dbReference>
<dbReference type="GO" id="GO:0000166">
    <property type="term" value="F:nucleotide binding"/>
    <property type="evidence" value="ECO:0007669"/>
    <property type="project" value="UniProtKB-KW"/>
</dbReference>
<evidence type="ECO:0000256" key="1">
    <source>
        <dbReference type="ARBA" id="ARBA00001946"/>
    </source>
</evidence>
<dbReference type="InterPro" id="IPR023465">
    <property type="entry name" value="Riboflavin_kinase_dom_sf"/>
</dbReference>
<dbReference type="GO" id="GO:0009398">
    <property type="term" value="P:FMN biosynthetic process"/>
    <property type="evidence" value="ECO:0007669"/>
    <property type="project" value="UniProtKB-UniPathway"/>
</dbReference>
<name>A0A1N7ASU0_9RHOO</name>
<organism evidence="18 19">
    <name type="scientific">Aromatoleum tolulyticum</name>
    <dbReference type="NCBI Taxonomy" id="34027"/>
    <lineage>
        <taxon>Bacteria</taxon>
        <taxon>Pseudomonadati</taxon>
        <taxon>Pseudomonadota</taxon>
        <taxon>Betaproteobacteria</taxon>
        <taxon>Rhodocyclales</taxon>
        <taxon>Rhodocyclaceae</taxon>
        <taxon>Aromatoleum</taxon>
    </lineage>
</organism>
<dbReference type="InterPro" id="IPR023602">
    <property type="entry name" value="Riboflavin_kinase_CTP-dep"/>
</dbReference>
<keyword evidence="10" id="KW-0547">Nucleotide-binding</keyword>
<evidence type="ECO:0000256" key="4">
    <source>
        <dbReference type="ARBA" id="ARBA00011987"/>
    </source>
</evidence>
<evidence type="ECO:0000313" key="19">
    <source>
        <dbReference type="Proteomes" id="UP000186819"/>
    </source>
</evidence>
<evidence type="ECO:0000256" key="10">
    <source>
        <dbReference type="ARBA" id="ARBA00022741"/>
    </source>
</evidence>
<evidence type="ECO:0000256" key="12">
    <source>
        <dbReference type="ARBA" id="ARBA00022842"/>
    </source>
</evidence>
<dbReference type="GO" id="GO:0046872">
    <property type="term" value="F:metal ion binding"/>
    <property type="evidence" value="ECO:0007669"/>
    <property type="project" value="UniProtKB-KW"/>
</dbReference>
<dbReference type="SUPFAM" id="SSF82114">
    <property type="entry name" value="Riboflavin kinase-like"/>
    <property type="match status" value="1"/>
</dbReference>
<evidence type="ECO:0000256" key="14">
    <source>
        <dbReference type="ARBA" id="ARBA00030544"/>
    </source>
</evidence>
<dbReference type="OrthoDB" id="9181556at2"/>
<protein>
    <recommendedName>
        <fullName evidence="5">Riboflavin kinase</fullName>
        <ecNumber evidence="4">2.7.1.161</ecNumber>
    </recommendedName>
    <alternativeName>
        <fullName evidence="14">CTP-dependent riboflavin kinase</fullName>
    </alternativeName>
    <alternativeName>
        <fullName evidence="15">CTP:riboflavin 5'-phosphotransferase</fullName>
    </alternativeName>
    <alternativeName>
        <fullName evidence="13">Flavokinase</fullName>
    </alternativeName>
</protein>
<dbReference type="AlphaFoldDB" id="A0A1N7ASU0"/>
<dbReference type="EMBL" id="FTMD01000015">
    <property type="protein sequence ID" value="SIR42124.1"/>
    <property type="molecule type" value="Genomic_DNA"/>
</dbReference>
<dbReference type="PANTHER" id="PTHR40706">
    <property type="entry name" value="RIBOFLAVIN KINASE"/>
    <property type="match status" value="1"/>
</dbReference>
<dbReference type="RefSeq" id="WP_076603714.1">
    <property type="nucleotide sequence ID" value="NZ_FTMD01000015.1"/>
</dbReference>
<dbReference type="InterPro" id="IPR039063">
    <property type="entry name" value="RibK_CTP-dep"/>
</dbReference>
<evidence type="ECO:0000313" key="18">
    <source>
        <dbReference type="EMBL" id="SIR42124.1"/>
    </source>
</evidence>
<evidence type="ECO:0000256" key="11">
    <source>
        <dbReference type="ARBA" id="ARBA00022777"/>
    </source>
</evidence>
<evidence type="ECO:0000259" key="17">
    <source>
        <dbReference type="Pfam" id="PF01982"/>
    </source>
</evidence>
<dbReference type="Pfam" id="PF01982">
    <property type="entry name" value="CTP-dep_RFKase"/>
    <property type="match status" value="1"/>
</dbReference>
<comment type="pathway">
    <text evidence="2">Cofactor biosynthesis; FMN biosynthesis; FMN from riboflavin (CTP route): step 1/1.</text>
</comment>
<keyword evidence="19" id="KW-1185">Reference proteome</keyword>
<dbReference type="EC" id="2.7.1.161" evidence="4"/>
<proteinExistence type="inferred from homology"/>
<keyword evidence="11 18" id="KW-0418">Kinase</keyword>
<evidence type="ECO:0000256" key="6">
    <source>
        <dbReference type="ARBA" id="ARBA00022630"/>
    </source>
</evidence>
<evidence type="ECO:0000256" key="13">
    <source>
        <dbReference type="ARBA" id="ARBA00029789"/>
    </source>
</evidence>
<evidence type="ECO:0000256" key="8">
    <source>
        <dbReference type="ARBA" id="ARBA00022679"/>
    </source>
</evidence>
<dbReference type="GO" id="GO:0008531">
    <property type="term" value="F:riboflavin kinase activity"/>
    <property type="evidence" value="ECO:0007669"/>
    <property type="project" value="InterPro"/>
</dbReference>
<keyword evidence="8" id="KW-0808">Transferase</keyword>
<keyword evidence="7" id="KW-0288">FMN</keyword>